<sequence>MKYEDPKMEAYFKSLPGAVQNHINESGIDICSLGELTLIGEHFANNLRDDTSAANQTF</sequence>
<dbReference type="EMBL" id="VSSQ01028560">
    <property type="protein sequence ID" value="MPM78315.1"/>
    <property type="molecule type" value="Genomic_DNA"/>
</dbReference>
<protein>
    <submittedName>
        <fullName evidence="1">Uncharacterized protein</fullName>
    </submittedName>
</protein>
<reference evidence="1" key="1">
    <citation type="submission" date="2019-08" db="EMBL/GenBank/DDBJ databases">
        <authorList>
            <person name="Kucharzyk K."/>
            <person name="Murdoch R.W."/>
            <person name="Higgins S."/>
            <person name="Loffler F."/>
        </authorList>
    </citation>
    <scope>NUCLEOTIDE SEQUENCE</scope>
</reference>
<organism evidence="1">
    <name type="scientific">bioreactor metagenome</name>
    <dbReference type="NCBI Taxonomy" id="1076179"/>
    <lineage>
        <taxon>unclassified sequences</taxon>
        <taxon>metagenomes</taxon>
        <taxon>ecological metagenomes</taxon>
    </lineage>
</organism>
<name>A0A645CN39_9ZZZZ</name>
<gene>
    <name evidence="1" type="ORF">SDC9_125326</name>
</gene>
<accession>A0A645CN39</accession>
<proteinExistence type="predicted"/>
<comment type="caution">
    <text evidence="1">The sequence shown here is derived from an EMBL/GenBank/DDBJ whole genome shotgun (WGS) entry which is preliminary data.</text>
</comment>
<dbReference type="AlphaFoldDB" id="A0A645CN39"/>
<evidence type="ECO:0000313" key="1">
    <source>
        <dbReference type="EMBL" id="MPM78315.1"/>
    </source>
</evidence>